<dbReference type="InterPro" id="IPR014710">
    <property type="entry name" value="RmlC-like_jellyroll"/>
</dbReference>
<dbReference type="EMBL" id="JAIULA010000017">
    <property type="protein sequence ID" value="MCP0887421.1"/>
    <property type="molecule type" value="Genomic_DNA"/>
</dbReference>
<proteinExistence type="predicted"/>
<dbReference type="Pfam" id="PF07883">
    <property type="entry name" value="Cupin_2"/>
    <property type="match status" value="1"/>
</dbReference>
<name>A0A9X2FMY3_9LACO</name>
<protein>
    <submittedName>
        <fullName evidence="3">Helix-turn-helix domain-containing protein</fullName>
    </submittedName>
</protein>
<dbReference type="AlphaFoldDB" id="A0A9X2FMY3"/>
<keyword evidence="4" id="KW-1185">Reference proteome</keyword>
<comment type="caution">
    <text evidence="3">The sequence shown here is derived from an EMBL/GenBank/DDBJ whole genome shotgun (WGS) entry which is preliminary data.</text>
</comment>
<dbReference type="InterPro" id="IPR018060">
    <property type="entry name" value="HTH_AraC"/>
</dbReference>
<dbReference type="Pfam" id="PF12833">
    <property type="entry name" value="HTH_18"/>
    <property type="match status" value="1"/>
</dbReference>
<dbReference type="SUPFAM" id="SSF51182">
    <property type="entry name" value="RmlC-like cupins"/>
    <property type="match status" value="1"/>
</dbReference>
<evidence type="ECO:0000313" key="3">
    <source>
        <dbReference type="EMBL" id="MCP0887421.1"/>
    </source>
</evidence>
<sequence>MNPRVLNMLSTLNSLEIEQQQNHNYIEEMPDNAINKKLSKENRIKVLNNYFFRNKDIYISRHNRFAPYPNHSHTFLEFNYMLQGSAQQIVDGQTITLTQGDLLLLDIGATHSIAALGKNDLLINILFRNNNINIEFLKDLRRSRSVLYDFLLKSSINLQQKSRQQTHLLFKTANNVKISQIIDSIIEEYFLKREYSNTIIKAYLQILITNLVRDYHLPENKQKSKKDKLIIAMLSEVDKNYQSISLKDLAKKYSYNRNYLSNLFKKEVGKSFTDVVMQKKITQAHILITSTTLPVNNIIETVGFSNKNSFYKKYYAFYKEKPLASRQNQNELF</sequence>
<dbReference type="Gene3D" id="2.60.120.10">
    <property type="entry name" value="Jelly Rolls"/>
    <property type="match status" value="1"/>
</dbReference>
<keyword evidence="1" id="KW-0238">DNA-binding</keyword>
<dbReference type="InterPro" id="IPR011051">
    <property type="entry name" value="RmlC_Cupin_sf"/>
</dbReference>
<feature type="domain" description="HTH araC/xylS-type" evidence="2">
    <location>
        <begin position="227"/>
        <end position="328"/>
    </location>
</feature>
<dbReference type="GO" id="GO:0043565">
    <property type="term" value="F:sequence-specific DNA binding"/>
    <property type="evidence" value="ECO:0007669"/>
    <property type="project" value="InterPro"/>
</dbReference>
<accession>A0A9X2FMY3</accession>
<dbReference type="Gene3D" id="1.10.10.60">
    <property type="entry name" value="Homeodomain-like"/>
    <property type="match status" value="2"/>
</dbReference>
<dbReference type="SMART" id="SM00342">
    <property type="entry name" value="HTH_ARAC"/>
    <property type="match status" value="1"/>
</dbReference>
<evidence type="ECO:0000259" key="2">
    <source>
        <dbReference type="PROSITE" id="PS01124"/>
    </source>
</evidence>
<dbReference type="GO" id="GO:0003700">
    <property type="term" value="F:DNA-binding transcription factor activity"/>
    <property type="evidence" value="ECO:0007669"/>
    <property type="project" value="InterPro"/>
</dbReference>
<gene>
    <name evidence="3" type="ORF">LB941_08740</name>
</gene>
<dbReference type="PANTHER" id="PTHR43280">
    <property type="entry name" value="ARAC-FAMILY TRANSCRIPTIONAL REGULATOR"/>
    <property type="match status" value="1"/>
</dbReference>
<dbReference type="Proteomes" id="UP001139006">
    <property type="component" value="Unassembled WGS sequence"/>
</dbReference>
<dbReference type="PROSITE" id="PS01124">
    <property type="entry name" value="HTH_ARAC_FAMILY_2"/>
    <property type="match status" value="1"/>
</dbReference>
<organism evidence="3 4">
    <name type="scientific">Ligilactobacillus ubinensis</name>
    <dbReference type="NCBI Taxonomy" id="2876789"/>
    <lineage>
        <taxon>Bacteria</taxon>
        <taxon>Bacillati</taxon>
        <taxon>Bacillota</taxon>
        <taxon>Bacilli</taxon>
        <taxon>Lactobacillales</taxon>
        <taxon>Lactobacillaceae</taxon>
        <taxon>Ligilactobacillus</taxon>
    </lineage>
</organism>
<evidence type="ECO:0000313" key="4">
    <source>
        <dbReference type="Proteomes" id="UP001139006"/>
    </source>
</evidence>
<evidence type="ECO:0000256" key="1">
    <source>
        <dbReference type="ARBA" id="ARBA00023125"/>
    </source>
</evidence>
<dbReference type="PANTHER" id="PTHR43280:SF28">
    <property type="entry name" value="HTH-TYPE TRANSCRIPTIONAL ACTIVATOR RHAS"/>
    <property type="match status" value="1"/>
</dbReference>
<reference evidence="3 4" key="1">
    <citation type="journal article" date="2023" name="Int. J. Syst. Evol. Microbiol.">
        <title>Ligilactobacillus ubinensis sp. nov., a novel species isolated from the wild ferment of a durian fruit (Durio zibethinus).</title>
        <authorList>
            <person name="Heng Y.C."/>
            <person name="Menon N."/>
            <person name="Chen B."/>
            <person name="Loo B.Z.L."/>
            <person name="Wong G.W.J."/>
            <person name="Lim A.C.H."/>
            <person name="Silvaraju S."/>
            <person name="Kittelmann S."/>
        </authorList>
    </citation>
    <scope>NUCLEOTIDE SEQUENCE [LARGE SCALE GENOMIC DNA]</scope>
    <source>
        <strain evidence="3 4">WILCCON 0076</strain>
    </source>
</reference>
<dbReference type="InterPro" id="IPR013096">
    <property type="entry name" value="Cupin_2"/>
</dbReference>
<dbReference type="CDD" id="cd06996">
    <property type="entry name" value="cupin_Lmo2851-like_N"/>
    <property type="match status" value="1"/>
</dbReference>